<accession>A0A5C8PD41</accession>
<dbReference type="InterPro" id="IPR007251">
    <property type="entry name" value="Iron_permease_Fet4"/>
</dbReference>
<keyword evidence="3" id="KW-1185">Reference proteome</keyword>
<keyword evidence="1" id="KW-1133">Transmembrane helix</keyword>
<keyword evidence="1" id="KW-0472">Membrane</keyword>
<dbReference type="AlphaFoldDB" id="A0A5C8PD41"/>
<dbReference type="Pfam" id="PF04120">
    <property type="entry name" value="Iron_permease"/>
    <property type="match status" value="1"/>
</dbReference>
<sequence>MTRPGKSADWFSRFATRVAHTVGRPVVFALACIAVVAWAAIGPFVGFSDVWQLTINTGTTIVTFLVVFLIQNTQNRDSAAVQIKLDELLRATAEAHNSLLNLEELSEQDIETFRQRYIRLASMARKKGIPEIEVDAEERATDEAAPARR</sequence>
<reference evidence="2 3" key="1">
    <citation type="submission" date="2019-06" db="EMBL/GenBank/DDBJ databases">
        <title>New taxonomy in bacterial strain CC-CFT640, isolated from vineyard.</title>
        <authorList>
            <person name="Lin S.-Y."/>
            <person name="Tsai C.-F."/>
            <person name="Young C.-C."/>
        </authorList>
    </citation>
    <scope>NUCLEOTIDE SEQUENCE [LARGE SCALE GENOMIC DNA]</scope>
    <source>
        <strain evidence="2 3">CC-CFT640</strain>
    </source>
</reference>
<feature type="transmembrane region" description="Helical" evidence="1">
    <location>
        <begin position="53"/>
        <end position="70"/>
    </location>
</feature>
<evidence type="ECO:0000313" key="2">
    <source>
        <dbReference type="EMBL" id="TXL71718.1"/>
    </source>
</evidence>
<dbReference type="Proteomes" id="UP000321638">
    <property type="component" value="Unassembled WGS sequence"/>
</dbReference>
<organism evidence="2 3">
    <name type="scientific">Vineibacter terrae</name>
    <dbReference type="NCBI Taxonomy" id="2586908"/>
    <lineage>
        <taxon>Bacteria</taxon>
        <taxon>Pseudomonadati</taxon>
        <taxon>Pseudomonadota</taxon>
        <taxon>Alphaproteobacteria</taxon>
        <taxon>Hyphomicrobiales</taxon>
        <taxon>Vineibacter</taxon>
    </lineage>
</organism>
<protein>
    <submittedName>
        <fullName evidence="2">Low affinity iron permease family protein</fullName>
    </submittedName>
</protein>
<gene>
    <name evidence="2" type="ORF">FHP25_28940</name>
</gene>
<dbReference type="RefSeq" id="WP_147850477.1">
    <property type="nucleotide sequence ID" value="NZ_VDUZ01000040.1"/>
</dbReference>
<proteinExistence type="predicted"/>
<dbReference type="EMBL" id="VDUZ01000040">
    <property type="protein sequence ID" value="TXL71718.1"/>
    <property type="molecule type" value="Genomic_DNA"/>
</dbReference>
<dbReference type="OrthoDB" id="119761at2"/>
<evidence type="ECO:0000256" key="1">
    <source>
        <dbReference type="SAM" id="Phobius"/>
    </source>
</evidence>
<evidence type="ECO:0000313" key="3">
    <source>
        <dbReference type="Proteomes" id="UP000321638"/>
    </source>
</evidence>
<feature type="transmembrane region" description="Helical" evidence="1">
    <location>
        <begin position="21"/>
        <end position="41"/>
    </location>
</feature>
<keyword evidence="1" id="KW-0812">Transmembrane</keyword>
<comment type="caution">
    <text evidence="2">The sequence shown here is derived from an EMBL/GenBank/DDBJ whole genome shotgun (WGS) entry which is preliminary data.</text>
</comment>
<dbReference type="GO" id="GO:0055085">
    <property type="term" value="P:transmembrane transport"/>
    <property type="evidence" value="ECO:0007669"/>
    <property type="project" value="InterPro"/>
</dbReference>
<name>A0A5C8PD41_9HYPH</name>